<comment type="catalytic activity">
    <reaction evidence="7 8">
        <text>cytidine(34) in tRNA(Ile2) + L-lysine + ATP = lysidine(34) in tRNA(Ile2) + AMP + diphosphate + H(+)</text>
        <dbReference type="Rhea" id="RHEA:43744"/>
        <dbReference type="Rhea" id="RHEA-COMP:10625"/>
        <dbReference type="Rhea" id="RHEA-COMP:10670"/>
        <dbReference type="ChEBI" id="CHEBI:15378"/>
        <dbReference type="ChEBI" id="CHEBI:30616"/>
        <dbReference type="ChEBI" id="CHEBI:32551"/>
        <dbReference type="ChEBI" id="CHEBI:33019"/>
        <dbReference type="ChEBI" id="CHEBI:82748"/>
        <dbReference type="ChEBI" id="CHEBI:83665"/>
        <dbReference type="ChEBI" id="CHEBI:456215"/>
        <dbReference type="EC" id="6.3.4.19"/>
    </reaction>
</comment>
<gene>
    <name evidence="8 10" type="primary">tilS</name>
    <name evidence="10" type="ORF">CCAND38_360001</name>
</gene>
<dbReference type="Proteomes" id="UP000045051">
    <property type="component" value="Unassembled WGS sequence"/>
</dbReference>
<feature type="binding site" evidence="8">
    <location>
        <begin position="23"/>
        <end position="28"/>
    </location>
    <ligand>
        <name>ATP</name>
        <dbReference type="ChEBI" id="CHEBI:30616"/>
    </ligand>
</feature>
<dbReference type="InterPro" id="IPR014729">
    <property type="entry name" value="Rossmann-like_a/b/a_fold"/>
</dbReference>
<keyword evidence="11" id="KW-1185">Reference proteome</keyword>
<evidence type="ECO:0000256" key="2">
    <source>
        <dbReference type="ARBA" id="ARBA00022490"/>
    </source>
</evidence>
<dbReference type="PANTHER" id="PTHR43033">
    <property type="entry name" value="TRNA(ILE)-LYSIDINE SYNTHASE-RELATED"/>
    <property type="match status" value="1"/>
</dbReference>
<keyword evidence="6 8" id="KW-0067">ATP-binding</keyword>
<evidence type="ECO:0000256" key="4">
    <source>
        <dbReference type="ARBA" id="ARBA00022694"/>
    </source>
</evidence>
<dbReference type="GO" id="GO:0005524">
    <property type="term" value="F:ATP binding"/>
    <property type="evidence" value="ECO:0007669"/>
    <property type="project" value="UniProtKB-UniRule"/>
</dbReference>
<dbReference type="HAMAP" id="MF_01161">
    <property type="entry name" value="tRNA_Ile_lys_synt"/>
    <property type="match status" value="1"/>
</dbReference>
<evidence type="ECO:0000313" key="11">
    <source>
        <dbReference type="Proteomes" id="UP000045051"/>
    </source>
</evidence>
<comment type="domain">
    <text evidence="8">The N-terminal region contains the highly conserved SGGXDS motif, predicted to be a P-loop motif involved in ATP binding.</text>
</comment>
<dbReference type="NCBIfam" id="TIGR02433">
    <property type="entry name" value="lysidine_TilS_C"/>
    <property type="match status" value="1"/>
</dbReference>
<organism evidence="10 11">
    <name type="scientific">Capnocytophaga canis</name>
    <dbReference type="NCBI Taxonomy" id="1848903"/>
    <lineage>
        <taxon>Bacteria</taxon>
        <taxon>Pseudomonadati</taxon>
        <taxon>Bacteroidota</taxon>
        <taxon>Flavobacteriia</taxon>
        <taxon>Flavobacteriales</taxon>
        <taxon>Flavobacteriaceae</taxon>
        <taxon>Capnocytophaga</taxon>
    </lineage>
</organism>
<keyword evidence="2 8" id="KW-0963">Cytoplasm</keyword>
<comment type="subcellular location">
    <subcellularLocation>
        <location evidence="1 8">Cytoplasm</location>
    </subcellularLocation>
</comment>
<dbReference type="CDD" id="cd01992">
    <property type="entry name" value="TilS_N"/>
    <property type="match status" value="1"/>
</dbReference>
<dbReference type="InterPro" id="IPR012796">
    <property type="entry name" value="Lysidine-tRNA-synth_C"/>
</dbReference>
<evidence type="ECO:0000256" key="6">
    <source>
        <dbReference type="ARBA" id="ARBA00022840"/>
    </source>
</evidence>
<dbReference type="SUPFAM" id="SSF52402">
    <property type="entry name" value="Adenine nucleotide alpha hydrolases-like"/>
    <property type="match status" value="1"/>
</dbReference>
<name>A0A0B7I6W9_9FLAO</name>
<dbReference type="Pfam" id="PF01171">
    <property type="entry name" value="ATP_bind_3"/>
    <property type="match status" value="1"/>
</dbReference>
<dbReference type="InterPro" id="IPR012094">
    <property type="entry name" value="tRNA_Ile_lys_synt"/>
</dbReference>
<protein>
    <recommendedName>
        <fullName evidence="8">tRNA(Ile)-lysidine synthase</fullName>
        <ecNumber evidence="8">6.3.4.19</ecNumber>
    </recommendedName>
    <alternativeName>
        <fullName evidence="8">tRNA(Ile)-2-lysyl-cytidine synthase</fullName>
    </alternativeName>
    <alternativeName>
        <fullName evidence="8">tRNA(Ile)-lysidine synthetase</fullName>
    </alternativeName>
</protein>
<evidence type="ECO:0000256" key="7">
    <source>
        <dbReference type="ARBA" id="ARBA00048539"/>
    </source>
</evidence>
<dbReference type="PANTHER" id="PTHR43033:SF1">
    <property type="entry name" value="TRNA(ILE)-LYSIDINE SYNTHASE-RELATED"/>
    <property type="match status" value="1"/>
</dbReference>
<proteinExistence type="inferred from homology"/>
<evidence type="ECO:0000256" key="5">
    <source>
        <dbReference type="ARBA" id="ARBA00022741"/>
    </source>
</evidence>
<comment type="function">
    <text evidence="8">Ligates lysine onto the cytidine present at position 34 of the AUA codon-specific tRNA(Ile) that contains the anticodon CAU, in an ATP-dependent manner. Cytidine is converted to lysidine, thus changing the amino acid specificity of the tRNA from methionine to isoleucine.</text>
</comment>
<comment type="similarity">
    <text evidence="8">Belongs to the tRNA(Ile)-lysidine synthase family.</text>
</comment>
<dbReference type="Gene3D" id="3.40.50.620">
    <property type="entry name" value="HUPs"/>
    <property type="match status" value="1"/>
</dbReference>
<dbReference type="EMBL" id="CDOI01000147">
    <property type="protein sequence ID" value="CEN46454.1"/>
    <property type="molecule type" value="Genomic_DNA"/>
</dbReference>
<dbReference type="SMART" id="SM00977">
    <property type="entry name" value="TilS_C"/>
    <property type="match status" value="1"/>
</dbReference>
<dbReference type="InterPro" id="IPR011063">
    <property type="entry name" value="TilS/TtcA_N"/>
</dbReference>
<keyword evidence="5 8" id="KW-0547">Nucleotide-binding</keyword>
<dbReference type="GO" id="GO:0006400">
    <property type="term" value="P:tRNA modification"/>
    <property type="evidence" value="ECO:0007669"/>
    <property type="project" value="UniProtKB-UniRule"/>
</dbReference>
<evidence type="ECO:0000256" key="8">
    <source>
        <dbReference type="HAMAP-Rule" id="MF_01161"/>
    </source>
</evidence>
<evidence type="ECO:0000259" key="9">
    <source>
        <dbReference type="SMART" id="SM00977"/>
    </source>
</evidence>
<feature type="domain" description="Lysidine-tRNA(Ile) synthetase C-terminal" evidence="9">
    <location>
        <begin position="356"/>
        <end position="428"/>
    </location>
</feature>
<dbReference type="AlphaFoldDB" id="A0A0B7I6W9"/>
<dbReference type="GO" id="GO:0005737">
    <property type="term" value="C:cytoplasm"/>
    <property type="evidence" value="ECO:0007669"/>
    <property type="project" value="UniProtKB-SubCell"/>
</dbReference>
<dbReference type="NCBIfam" id="TIGR02432">
    <property type="entry name" value="lysidine_TilS_N"/>
    <property type="match status" value="1"/>
</dbReference>
<evidence type="ECO:0000256" key="3">
    <source>
        <dbReference type="ARBA" id="ARBA00022598"/>
    </source>
</evidence>
<keyword evidence="4 8" id="KW-0819">tRNA processing</keyword>
<accession>A0A0B7I6W9</accession>
<reference evidence="10 11" key="1">
    <citation type="submission" date="2015-01" db="EMBL/GenBank/DDBJ databases">
        <authorList>
            <person name="Xiang T."/>
            <person name="Song Y."/>
            <person name="Huang L."/>
            <person name="Wang B."/>
            <person name="Wu P."/>
        </authorList>
    </citation>
    <scope>NUCLEOTIDE SEQUENCE [LARGE SCALE GENOMIC DNA]</scope>
    <source>
        <strain evidence="10 11">CcD38</strain>
    </source>
</reference>
<evidence type="ECO:0000256" key="1">
    <source>
        <dbReference type="ARBA" id="ARBA00004496"/>
    </source>
</evidence>
<keyword evidence="3 8" id="KW-0436">Ligase</keyword>
<sequence length="441" mass="51895">MLDLENHITRYSLLSKRVLVAISGGLDSVVLTHCLYRLGVDIILAHCNFQLRGAESDADQQFVVDFGDKLNIETLVKRFDTKKYIVENQTNTQLAARKLRYEWFETVATEKQCDYIAVAHHADDNLETFIIHLSRGTGLDGLLGIPPKNGKIIRPLLAFSRDELYRYAVENQLSWREDSSNASDVYLRNNIRHHISPKLKELHPTFIQNFQQTLFHLEQTADFVDFHISELKKNIFTEENNRIFVDSEALKQLQNIDFVLHKLFYPYGFSNLQDLKQLLESESGKQLFSSSHRLLKNRNQWILEPKTEISEEIYQIKEFSESIDFPIRLHFDFVEEVGEFSDNQIFVDVDLINYPLVIRHKKDGDYFYPFGMVGKKKLSKFFKDEKYSLIEKEQQWLLCSGADIVWVVGRRLDNRFKVTKNTRQILKIQFFEKKIQFYLEE</sequence>
<dbReference type="GO" id="GO:0032267">
    <property type="term" value="F:tRNA(Ile)-lysidine synthase activity"/>
    <property type="evidence" value="ECO:0007669"/>
    <property type="project" value="UniProtKB-EC"/>
</dbReference>
<dbReference type="SUPFAM" id="SSF56037">
    <property type="entry name" value="PheT/TilS domain"/>
    <property type="match status" value="1"/>
</dbReference>
<dbReference type="InterPro" id="IPR012795">
    <property type="entry name" value="tRNA_Ile_lys_synt_N"/>
</dbReference>
<dbReference type="RefSeq" id="WP_042344317.1">
    <property type="nucleotide sequence ID" value="NZ_CDOI01000147.1"/>
</dbReference>
<dbReference type="Pfam" id="PF11734">
    <property type="entry name" value="TilS_C"/>
    <property type="match status" value="1"/>
</dbReference>
<evidence type="ECO:0000313" key="10">
    <source>
        <dbReference type="EMBL" id="CEN46454.1"/>
    </source>
</evidence>
<dbReference type="EC" id="6.3.4.19" evidence="8"/>